<feature type="signal peptide" evidence="1">
    <location>
        <begin position="1"/>
        <end position="22"/>
    </location>
</feature>
<organism evidence="2 3">
    <name type="scientific">Neisseria shayeganii 871</name>
    <dbReference type="NCBI Taxonomy" id="1032488"/>
    <lineage>
        <taxon>Bacteria</taxon>
        <taxon>Pseudomonadati</taxon>
        <taxon>Pseudomonadota</taxon>
        <taxon>Betaproteobacteria</taxon>
        <taxon>Neisseriales</taxon>
        <taxon>Neisseriaceae</taxon>
        <taxon>Neisseria</taxon>
    </lineage>
</organism>
<gene>
    <name evidence="2" type="ORF">HMPREF9371_0534</name>
</gene>
<comment type="caution">
    <text evidence="2">The sequence shown here is derived from an EMBL/GenBank/DDBJ whole genome shotgun (WGS) entry which is preliminary data.</text>
</comment>
<name>G4CFZ5_9NEIS</name>
<keyword evidence="1" id="KW-0732">Signal</keyword>
<accession>G4CFZ5</accession>
<proteinExistence type="predicted"/>
<dbReference type="EMBL" id="AGAY01000020">
    <property type="protein sequence ID" value="EGY53236.1"/>
    <property type="molecule type" value="Genomic_DNA"/>
</dbReference>
<evidence type="ECO:0000313" key="3">
    <source>
        <dbReference type="Proteomes" id="UP000003019"/>
    </source>
</evidence>
<keyword evidence="3" id="KW-1185">Reference proteome</keyword>
<evidence type="ECO:0000256" key="1">
    <source>
        <dbReference type="SAM" id="SignalP"/>
    </source>
</evidence>
<dbReference type="STRING" id="1032488.HMPREF9371_0534"/>
<dbReference type="RefSeq" id="WP_009118228.1">
    <property type="nucleotide sequence ID" value="NZ_JH164926.1"/>
</dbReference>
<protein>
    <submittedName>
        <fullName evidence="2">Uncharacterized protein</fullName>
    </submittedName>
</protein>
<feature type="chain" id="PRO_5003462191" evidence="1">
    <location>
        <begin position="23"/>
        <end position="148"/>
    </location>
</feature>
<dbReference type="Proteomes" id="UP000003019">
    <property type="component" value="Unassembled WGS sequence"/>
</dbReference>
<dbReference type="AlphaFoldDB" id="G4CFZ5"/>
<sequence length="148" mass="17037">MKTNRKLLWVGALLLAVQTAYADPVMLHDNTRARKAGVRQALDAYKEVGIQGLAKRVADCYRRIPNRELLKCVYLDMTGTILDLQVASLMASQMNQNEEDLQNEYFRLAGYRIESAFKDLGYRNNSQIRQKSAQMIRDISNDMNEYIK</sequence>
<evidence type="ECO:0000313" key="2">
    <source>
        <dbReference type="EMBL" id="EGY53236.1"/>
    </source>
</evidence>
<dbReference type="HOGENOM" id="CLU_1756909_0_0_4"/>
<reference evidence="2 3" key="1">
    <citation type="submission" date="2011-05" db="EMBL/GenBank/DDBJ databases">
        <authorList>
            <person name="Muzny D."/>
            <person name="Qin X."/>
            <person name="Deng J."/>
            <person name="Jiang H."/>
            <person name="Liu Y."/>
            <person name="Qu J."/>
            <person name="Song X.-Z."/>
            <person name="Zhang L."/>
            <person name="Thornton R."/>
            <person name="Coyle M."/>
            <person name="Francisco L."/>
            <person name="Jackson L."/>
            <person name="Javaid M."/>
            <person name="Korchina V."/>
            <person name="Kovar C."/>
            <person name="Mata R."/>
            <person name="Mathew T."/>
            <person name="Ngo R."/>
            <person name="Nguyen L."/>
            <person name="Nguyen N."/>
            <person name="Okwuonu G."/>
            <person name="Ongeri F."/>
            <person name="Pham C."/>
            <person name="Simmons D."/>
            <person name="Wilczek-Boney K."/>
            <person name="Hale W."/>
            <person name="Jakkamsetti A."/>
            <person name="Pham P."/>
            <person name="Ruth R."/>
            <person name="San Lucas F."/>
            <person name="Warren J."/>
            <person name="Zhang J."/>
            <person name="Zhao Z."/>
            <person name="Zhou C."/>
            <person name="Zhu D."/>
            <person name="Lee S."/>
            <person name="Bess C."/>
            <person name="Blankenburg K."/>
            <person name="Forbes L."/>
            <person name="Fu Q."/>
            <person name="Gubbala S."/>
            <person name="Hirani K."/>
            <person name="Jayaseelan J.C."/>
            <person name="Lara F."/>
            <person name="Munidasa M."/>
            <person name="Palculict T."/>
            <person name="Patil S."/>
            <person name="Pu L.-L."/>
            <person name="Saada N."/>
            <person name="Tang L."/>
            <person name="Weissenberger G."/>
            <person name="Zhu Y."/>
            <person name="Hemphill L."/>
            <person name="Shang Y."/>
            <person name="Youmans B."/>
            <person name="Ayvaz T."/>
            <person name="Ross M."/>
            <person name="Santibanez J."/>
            <person name="Aqrawi P."/>
            <person name="Gross S."/>
            <person name="Joshi V."/>
            <person name="Fowler G."/>
            <person name="Nazareth L."/>
            <person name="Reid J."/>
            <person name="Worley K."/>
            <person name="Petrosino J."/>
            <person name="Highlander S."/>
            <person name="Gibbs R."/>
        </authorList>
    </citation>
    <scope>NUCLEOTIDE SEQUENCE [LARGE SCALE GENOMIC DNA]</scope>
    <source>
        <strain evidence="2 3">871</strain>
    </source>
</reference>